<proteinExistence type="predicted"/>
<evidence type="ECO:0000313" key="2">
    <source>
        <dbReference type="Proteomes" id="UP000192775"/>
    </source>
</evidence>
<dbReference type="RefSeq" id="WP_085019460.1">
    <property type="nucleotide sequence ID" value="NZ_BMHD01000001.1"/>
</dbReference>
<dbReference type="Gene3D" id="3.40.710.10">
    <property type="entry name" value="DD-peptidase/beta-lactamase superfamily"/>
    <property type="match status" value="1"/>
</dbReference>
<dbReference type="InterPro" id="IPR001967">
    <property type="entry name" value="Peptidase_S11_N"/>
</dbReference>
<dbReference type="InterPro" id="IPR012338">
    <property type="entry name" value="Beta-lactam/transpept-like"/>
</dbReference>
<dbReference type="KEGG" id="cphy:B5808_08905"/>
<dbReference type="Proteomes" id="UP000192775">
    <property type="component" value="Chromosome"/>
</dbReference>
<keyword evidence="2" id="KW-1185">Reference proteome</keyword>
<name>A0A1X9LLG5_9MICO</name>
<dbReference type="Pfam" id="PF00768">
    <property type="entry name" value="Peptidase_S11"/>
    <property type="match status" value="1"/>
</dbReference>
<dbReference type="AlphaFoldDB" id="A0A1X9LLG5"/>
<dbReference type="SUPFAM" id="SSF56601">
    <property type="entry name" value="beta-lactamase/transpeptidase-like"/>
    <property type="match status" value="1"/>
</dbReference>
<dbReference type="GO" id="GO:0006508">
    <property type="term" value="P:proteolysis"/>
    <property type="evidence" value="ECO:0007669"/>
    <property type="project" value="InterPro"/>
</dbReference>
<organism evidence="1 2">
    <name type="scientific">Cnuibacter physcomitrellae</name>
    <dbReference type="NCBI Taxonomy" id="1619308"/>
    <lineage>
        <taxon>Bacteria</taxon>
        <taxon>Bacillati</taxon>
        <taxon>Actinomycetota</taxon>
        <taxon>Actinomycetes</taxon>
        <taxon>Micrococcales</taxon>
        <taxon>Microbacteriaceae</taxon>
        <taxon>Cnuibacter</taxon>
    </lineage>
</organism>
<dbReference type="GO" id="GO:0009002">
    <property type="term" value="F:serine-type D-Ala-D-Ala carboxypeptidase activity"/>
    <property type="evidence" value="ECO:0007669"/>
    <property type="project" value="InterPro"/>
</dbReference>
<protein>
    <submittedName>
        <fullName evidence="1">Uncharacterized protein</fullName>
    </submittedName>
</protein>
<sequence length="419" mass="42776">MPRPASPAVYRRRRILVGSILGVLVVLGLYVPAVALAPLPAAALTVSADPAPSTVATTLSTPAAGRSAISIAGTDQVLGSSGDDASVPIASVTKTITALVVLDAHPLTPGQDGPDIAITQADAQILADTIAVEGSWAPVFPGQTLSERQVLEVMLLESANNYSVTLVNWAFGSVSAYLDAADAWLTAQGLSSTAVVDSSGLDPGSRSSTSDLLRIGALVMADPVLAQIVGIATDVLPQIGEIQNTNRALGQLGVNGIKTGTTDEAGRCLLFSAPYTAPDGETRDLIGVVLGAPDEDTLYASVLALLSSAEAGFQQLDIVDQGSVVGTYTTEWGASSDVVTSEGLSASVWSQVTATRSAELDQDVTTGSAGETVGTARYTLDGGLSFGGDEELTVPLQLAGDLDGPDLWWRLTHPAALVG</sequence>
<evidence type="ECO:0000313" key="1">
    <source>
        <dbReference type="EMBL" id="ARJ05322.1"/>
    </source>
</evidence>
<gene>
    <name evidence="1" type="ORF">B5808_08905</name>
</gene>
<dbReference type="STRING" id="1619308.B5808_08905"/>
<dbReference type="EMBL" id="CP020715">
    <property type="protein sequence ID" value="ARJ05322.1"/>
    <property type="molecule type" value="Genomic_DNA"/>
</dbReference>
<accession>A0A1X9LLG5</accession>
<reference evidence="1 2" key="1">
    <citation type="submission" date="2017-04" db="EMBL/GenBank/DDBJ databases">
        <authorList>
            <person name="Afonso C.L."/>
            <person name="Miller P.J."/>
            <person name="Scott M.A."/>
            <person name="Spackman E."/>
            <person name="Goraichik I."/>
            <person name="Dimitrov K.M."/>
            <person name="Suarez D.L."/>
            <person name="Swayne D.E."/>
        </authorList>
    </citation>
    <scope>NUCLEOTIDE SEQUENCE [LARGE SCALE GENOMIC DNA]</scope>
    <source>
        <strain evidence="2">XA(T)</strain>
    </source>
</reference>